<reference evidence="2" key="1">
    <citation type="submission" date="2023-07" db="EMBL/GenBank/DDBJ databases">
        <authorList>
            <consortium name="CYATHOMIX"/>
        </authorList>
    </citation>
    <scope>NUCLEOTIDE SEQUENCE</scope>
    <source>
        <strain evidence="2">N/A</strain>
    </source>
</reference>
<proteinExistence type="predicted"/>
<evidence type="ECO:0000313" key="2">
    <source>
        <dbReference type="EMBL" id="CAJ0596544.1"/>
    </source>
</evidence>
<protein>
    <submittedName>
        <fullName evidence="2">Uncharacterized protein</fullName>
    </submittedName>
</protein>
<name>A0AA36GQV0_CYLNA</name>
<keyword evidence="1" id="KW-0812">Transmembrane</keyword>
<accession>A0AA36GQV0</accession>
<feature type="transmembrane region" description="Helical" evidence="1">
    <location>
        <begin position="63"/>
        <end position="81"/>
    </location>
</feature>
<sequence length="108" mass="12470">MSNIEDFKSPVQKEREARHKKICNDFKVISKEHPGLSKNKYCVWLGSKYGMTSQGIKEMCKQHYFVMFLAAVGFCIMLCFYDKASLDFDKGLRDVDERETGSDNGRTL</sequence>
<organism evidence="2 3">
    <name type="scientific">Cylicocyclus nassatus</name>
    <name type="common">Nematode worm</name>
    <dbReference type="NCBI Taxonomy" id="53992"/>
    <lineage>
        <taxon>Eukaryota</taxon>
        <taxon>Metazoa</taxon>
        <taxon>Ecdysozoa</taxon>
        <taxon>Nematoda</taxon>
        <taxon>Chromadorea</taxon>
        <taxon>Rhabditida</taxon>
        <taxon>Rhabditina</taxon>
        <taxon>Rhabditomorpha</taxon>
        <taxon>Strongyloidea</taxon>
        <taxon>Strongylidae</taxon>
        <taxon>Cylicocyclus</taxon>
    </lineage>
</organism>
<gene>
    <name evidence="2" type="ORF">CYNAS_LOCUS8527</name>
</gene>
<evidence type="ECO:0000256" key="1">
    <source>
        <dbReference type="SAM" id="Phobius"/>
    </source>
</evidence>
<keyword evidence="1" id="KW-0472">Membrane</keyword>
<evidence type="ECO:0000313" key="3">
    <source>
        <dbReference type="Proteomes" id="UP001176961"/>
    </source>
</evidence>
<dbReference type="EMBL" id="CATQJL010000210">
    <property type="protein sequence ID" value="CAJ0596544.1"/>
    <property type="molecule type" value="Genomic_DNA"/>
</dbReference>
<dbReference type="AlphaFoldDB" id="A0AA36GQV0"/>
<keyword evidence="3" id="KW-1185">Reference proteome</keyword>
<dbReference type="Proteomes" id="UP001176961">
    <property type="component" value="Unassembled WGS sequence"/>
</dbReference>
<comment type="caution">
    <text evidence="2">The sequence shown here is derived from an EMBL/GenBank/DDBJ whole genome shotgun (WGS) entry which is preliminary data.</text>
</comment>
<keyword evidence="1" id="KW-1133">Transmembrane helix</keyword>